<gene>
    <name evidence="1" type="ORF">NDU88_001324</name>
</gene>
<name>A0AAV7SZK6_PLEWA</name>
<proteinExistence type="predicted"/>
<evidence type="ECO:0000313" key="1">
    <source>
        <dbReference type="EMBL" id="KAJ1169431.1"/>
    </source>
</evidence>
<comment type="caution">
    <text evidence="1">The sequence shown here is derived from an EMBL/GenBank/DDBJ whole genome shotgun (WGS) entry which is preliminary data.</text>
</comment>
<dbReference type="Proteomes" id="UP001066276">
    <property type="component" value="Chromosome 4_1"/>
</dbReference>
<keyword evidence="2" id="KW-1185">Reference proteome</keyword>
<accession>A0AAV7SZK6</accession>
<protein>
    <submittedName>
        <fullName evidence="1">Uncharacterized protein</fullName>
    </submittedName>
</protein>
<sequence>MWPILHSRPIGTCSSSRISLTTGEKVRLQVVYTNTDASLSLGRVEDDLALVPITSTNLETFDYVNSTTSQTDGAVYSVPPQETPTPPLTTATPFARTASGYFAHFNDDFSDSFASSTADLSSAHVYPITTRLSANFSGAEPTRIKTQRKQYKEGKTLTSPHLTRNQDAMEPELQILPVIVFLLLYQERQRRRR</sequence>
<dbReference type="AlphaFoldDB" id="A0AAV7SZK6"/>
<reference evidence="1" key="1">
    <citation type="journal article" date="2022" name="bioRxiv">
        <title>Sequencing and chromosome-scale assembly of the giantPleurodeles waltlgenome.</title>
        <authorList>
            <person name="Brown T."/>
            <person name="Elewa A."/>
            <person name="Iarovenko S."/>
            <person name="Subramanian E."/>
            <person name="Araus A.J."/>
            <person name="Petzold A."/>
            <person name="Susuki M."/>
            <person name="Suzuki K.-i.T."/>
            <person name="Hayashi T."/>
            <person name="Toyoda A."/>
            <person name="Oliveira C."/>
            <person name="Osipova E."/>
            <person name="Leigh N.D."/>
            <person name="Simon A."/>
            <person name="Yun M.H."/>
        </authorList>
    </citation>
    <scope>NUCLEOTIDE SEQUENCE</scope>
    <source>
        <strain evidence="1">20211129_DDA</strain>
        <tissue evidence="1">Liver</tissue>
    </source>
</reference>
<organism evidence="1 2">
    <name type="scientific">Pleurodeles waltl</name>
    <name type="common">Iberian ribbed newt</name>
    <dbReference type="NCBI Taxonomy" id="8319"/>
    <lineage>
        <taxon>Eukaryota</taxon>
        <taxon>Metazoa</taxon>
        <taxon>Chordata</taxon>
        <taxon>Craniata</taxon>
        <taxon>Vertebrata</taxon>
        <taxon>Euteleostomi</taxon>
        <taxon>Amphibia</taxon>
        <taxon>Batrachia</taxon>
        <taxon>Caudata</taxon>
        <taxon>Salamandroidea</taxon>
        <taxon>Salamandridae</taxon>
        <taxon>Pleurodelinae</taxon>
        <taxon>Pleurodeles</taxon>
    </lineage>
</organism>
<dbReference type="EMBL" id="JANPWB010000007">
    <property type="protein sequence ID" value="KAJ1169431.1"/>
    <property type="molecule type" value="Genomic_DNA"/>
</dbReference>
<evidence type="ECO:0000313" key="2">
    <source>
        <dbReference type="Proteomes" id="UP001066276"/>
    </source>
</evidence>